<reference evidence="3 4" key="1">
    <citation type="submission" date="2023-11" db="EMBL/GenBank/DDBJ databases">
        <title>Halocaridina rubra genome assembly.</title>
        <authorList>
            <person name="Smith C."/>
        </authorList>
    </citation>
    <scope>NUCLEOTIDE SEQUENCE [LARGE SCALE GENOMIC DNA]</scope>
    <source>
        <strain evidence="3">EP-1</strain>
        <tissue evidence="3">Whole</tissue>
    </source>
</reference>
<evidence type="ECO:0000256" key="1">
    <source>
        <dbReference type="SAM" id="SignalP"/>
    </source>
</evidence>
<dbReference type="Proteomes" id="UP001381693">
    <property type="component" value="Unassembled WGS sequence"/>
</dbReference>
<keyword evidence="4" id="KW-1185">Reference proteome</keyword>
<feature type="signal peptide" evidence="1">
    <location>
        <begin position="1"/>
        <end position="19"/>
    </location>
</feature>
<protein>
    <recommendedName>
        <fullName evidence="2">C-type lectin domain-containing protein</fullName>
    </recommendedName>
</protein>
<dbReference type="PANTHER" id="PTHR45710">
    <property type="entry name" value="C-TYPE LECTIN DOMAIN-CONTAINING PROTEIN 180"/>
    <property type="match status" value="1"/>
</dbReference>
<dbReference type="InterPro" id="IPR050828">
    <property type="entry name" value="C-type_lectin/matrix_domain"/>
</dbReference>
<organism evidence="3 4">
    <name type="scientific">Halocaridina rubra</name>
    <name type="common">Hawaiian red shrimp</name>
    <dbReference type="NCBI Taxonomy" id="373956"/>
    <lineage>
        <taxon>Eukaryota</taxon>
        <taxon>Metazoa</taxon>
        <taxon>Ecdysozoa</taxon>
        <taxon>Arthropoda</taxon>
        <taxon>Crustacea</taxon>
        <taxon>Multicrustacea</taxon>
        <taxon>Malacostraca</taxon>
        <taxon>Eumalacostraca</taxon>
        <taxon>Eucarida</taxon>
        <taxon>Decapoda</taxon>
        <taxon>Pleocyemata</taxon>
        <taxon>Caridea</taxon>
        <taxon>Atyoidea</taxon>
        <taxon>Atyidae</taxon>
        <taxon>Halocaridina</taxon>
    </lineage>
</organism>
<proteinExistence type="predicted"/>
<dbReference type="Gene3D" id="3.10.100.10">
    <property type="entry name" value="Mannose-Binding Protein A, subunit A"/>
    <property type="match status" value="2"/>
</dbReference>
<feature type="domain" description="C-type lectin" evidence="2">
    <location>
        <begin position="209"/>
        <end position="337"/>
    </location>
</feature>
<feature type="domain" description="C-type lectin" evidence="2">
    <location>
        <begin position="66"/>
        <end position="191"/>
    </location>
</feature>
<dbReference type="EMBL" id="JAXCGZ010013360">
    <property type="protein sequence ID" value="KAK7072714.1"/>
    <property type="molecule type" value="Genomic_DNA"/>
</dbReference>
<dbReference type="SMART" id="SM00034">
    <property type="entry name" value="CLECT"/>
    <property type="match status" value="2"/>
</dbReference>
<dbReference type="InterPro" id="IPR016187">
    <property type="entry name" value="CTDL_fold"/>
</dbReference>
<dbReference type="PANTHER" id="PTHR45710:SF26">
    <property type="entry name" value="RH26557P"/>
    <property type="match status" value="1"/>
</dbReference>
<dbReference type="Pfam" id="PF00059">
    <property type="entry name" value="Lectin_C"/>
    <property type="match status" value="2"/>
</dbReference>
<name>A0AAN9A3C2_HALRR</name>
<dbReference type="InterPro" id="IPR016186">
    <property type="entry name" value="C-type_lectin-like/link_sf"/>
</dbReference>
<evidence type="ECO:0000313" key="4">
    <source>
        <dbReference type="Proteomes" id="UP001381693"/>
    </source>
</evidence>
<keyword evidence="1" id="KW-0732">Signal</keyword>
<dbReference type="InterPro" id="IPR001304">
    <property type="entry name" value="C-type_lectin-like"/>
</dbReference>
<comment type="caution">
    <text evidence="3">The sequence shown here is derived from an EMBL/GenBank/DDBJ whole genome shotgun (WGS) entry which is preliminary data.</text>
</comment>
<evidence type="ECO:0000313" key="3">
    <source>
        <dbReference type="EMBL" id="KAK7072714.1"/>
    </source>
</evidence>
<sequence>MQCQNLVIVLVLIVQISDAVPEEYLERLGDLKHEIFDALNEPEDVFENGESTFTENPSCPLPFITVGNQCLYFATFAEQTQQESRQICHSLGAELVSIKTATHMLDIIDHIKDNDLGGKNYWIDGSDEEEEGTWLFTSRELVPKGTPFWMATEMENAPDGGPFENCIAITSEFGYFMNDMDCSTLMSPLCEYNEVEKDAVGCPPFFVDVDGSCIAFIIWADETWVESRQTCHGLSGEHASVNVIELLRGIYEYVHMEGISSHSFWIGGSDENFEGLWRWTNGDFIPTGAPWWGSSNVDGMMLEPDGGQAEDCLALTTEGFHYFRDKNCTDLYNPMCITEPQS</sequence>
<dbReference type="PROSITE" id="PS50041">
    <property type="entry name" value="C_TYPE_LECTIN_2"/>
    <property type="match status" value="2"/>
</dbReference>
<feature type="chain" id="PRO_5042839666" description="C-type lectin domain-containing protein" evidence="1">
    <location>
        <begin position="20"/>
        <end position="342"/>
    </location>
</feature>
<dbReference type="AlphaFoldDB" id="A0AAN9A3C2"/>
<dbReference type="CDD" id="cd00037">
    <property type="entry name" value="CLECT"/>
    <property type="match status" value="2"/>
</dbReference>
<gene>
    <name evidence="3" type="ORF">SK128_023043</name>
</gene>
<accession>A0AAN9A3C2</accession>
<evidence type="ECO:0000259" key="2">
    <source>
        <dbReference type="PROSITE" id="PS50041"/>
    </source>
</evidence>
<dbReference type="SUPFAM" id="SSF56436">
    <property type="entry name" value="C-type lectin-like"/>
    <property type="match status" value="2"/>
</dbReference>